<dbReference type="Proteomes" id="UP000827976">
    <property type="component" value="Chromosome 8"/>
</dbReference>
<dbReference type="EMBL" id="CM037018">
    <property type="protein sequence ID" value="KAH7673566.1"/>
    <property type="molecule type" value="Genomic_DNA"/>
</dbReference>
<organism evidence="1 2">
    <name type="scientific">Dioscorea alata</name>
    <name type="common">Purple yam</name>
    <dbReference type="NCBI Taxonomy" id="55571"/>
    <lineage>
        <taxon>Eukaryota</taxon>
        <taxon>Viridiplantae</taxon>
        <taxon>Streptophyta</taxon>
        <taxon>Embryophyta</taxon>
        <taxon>Tracheophyta</taxon>
        <taxon>Spermatophyta</taxon>
        <taxon>Magnoliopsida</taxon>
        <taxon>Liliopsida</taxon>
        <taxon>Dioscoreales</taxon>
        <taxon>Dioscoreaceae</taxon>
        <taxon>Dioscorea</taxon>
    </lineage>
</organism>
<accession>A0ACB7VHC9</accession>
<evidence type="ECO:0000313" key="2">
    <source>
        <dbReference type="Proteomes" id="UP000827976"/>
    </source>
</evidence>
<gene>
    <name evidence="1" type="ORF">IHE45_08G015300</name>
</gene>
<sequence length="123" mass="14332">MSFFIPENTTSSSTTTTNNTNNTNSTNIPIIQSHEHKEEGEDDERLVSIRRAVSTQLFLRSDQSQRSLDKDVVLRRLRHRKRVNRLKNVFQSFIRVLPENNKDHATNDHHVHSWLAHDVFSSP</sequence>
<reference evidence="2" key="1">
    <citation type="journal article" date="2022" name="Nat. Commun.">
        <title>Chromosome evolution and the genetic basis of agronomically important traits in greater yam.</title>
        <authorList>
            <person name="Bredeson J.V."/>
            <person name="Lyons J.B."/>
            <person name="Oniyinde I.O."/>
            <person name="Okereke N.R."/>
            <person name="Kolade O."/>
            <person name="Nnabue I."/>
            <person name="Nwadili C.O."/>
            <person name="Hribova E."/>
            <person name="Parker M."/>
            <person name="Nwogha J."/>
            <person name="Shu S."/>
            <person name="Carlson J."/>
            <person name="Kariba R."/>
            <person name="Muthemba S."/>
            <person name="Knop K."/>
            <person name="Barton G.J."/>
            <person name="Sherwood A.V."/>
            <person name="Lopez-Montes A."/>
            <person name="Asiedu R."/>
            <person name="Jamnadass R."/>
            <person name="Muchugi A."/>
            <person name="Goodstein D."/>
            <person name="Egesi C.N."/>
            <person name="Featherston J."/>
            <person name="Asfaw A."/>
            <person name="Simpson G.G."/>
            <person name="Dolezel J."/>
            <person name="Hendre P.S."/>
            <person name="Van Deynze A."/>
            <person name="Kumar P.L."/>
            <person name="Obidiegwu J.E."/>
            <person name="Bhattacharjee R."/>
            <person name="Rokhsar D.S."/>
        </authorList>
    </citation>
    <scope>NUCLEOTIDE SEQUENCE [LARGE SCALE GENOMIC DNA]</scope>
    <source>
        <strain evidence="2">cv. TDa95/00328</strain>
    </source>
</reference>
<comment type="caution">
    <text evidence="1">The sequence shown here is derived from an EMBL/GenBank/DDBJ whole genome shotgun (WGS) entry which is preliminary data.</text>
</comment>
<name>A0ACB7VHC9_DIOAL</name>
<proteinExistence type="predicted"/>
<protein>
    <submittedName>
        <fullName evidence="1">Uncharacterized protein</fullName>
    </submittedName>
</protein>
<evidence type="ECO:0000313" key="1">
    <source>
        <dbReference type="EMBL" id="KAH7673566.1"/>
    </source>
</evidence>
<keyword evidence="2" id="KW-1185">Reference proteome</keyword>